<accession>A0A0B8N587</accession>
<evidence type="ECO:0000313" key="2">
    <source>
        <dbReference type="EMBL" id="GAM40276.1"/>
    </source>
</evidence>
<name>A0A0B8N587_TALPI</name>
<proteinExistence type="predicted"/>
<dbReference type="EMBL" id="DF933834">
    <property type="protein sequence ID" value="GAM40276.1"/>
    <property type="molecule type" value="Genomic_DNA"/>
</dbReference>
<feature type="compositionally biased region" description="Acidic residues" evidence="1">
    <location>
        <begin position="12"/>
        <end position="29"/>
    </location>
</feature>
<organism evidence="2 3">
    <name type="scientific">Talaromyces pinophilus</name>
    <name type="common">Penicillium pinophilum</name>
    <dbReference type="NCBI Taxonomy" id="128442"/>
    <lineage>
        <taxon>Eukaryota</taxon>
        <taxon>Fungi</taxon>
        <taxon>Dikarya</taxon>
        <taxon>Ascomycota</taxon>
        <taxon>Pezizomycotina</taxon>
        <taxon>Eurotiomycetes</taxon>
        <taxon>Eurotiomycetidae</taxon>
        <taxon>Eurotiales</taxon>
        <taxon>Trichocomaceae</taxon>
        <taxon>Talaromyces</taxon>
        <taxon>Talaromyces sect. Talaromyces</taxon>
    </lineage>
</organism>
<evidence type="ECO:0000313" key="3">
    <source>
        <dbReference type="Proteomes" id="UP000053095"/>
    </source>
</evidence>
<feature type="region of interest" description="Disordered" evidence="1">
    <location>
        <begin position="1"/>
        <end position="30"/>
    </location>
</feature>
<dbReference type="Proteomes" id="UP000053095">
    <property type="component" value="Unassembled WGS sequence"/>
</dbReference>
<protein>
    <submittedName>
        <fullName evidence="2">Uncharacterized protein</fullName>
    </submittedName>
</protein>
<keyword evidence="3" id="KW-1185">Reference proteome</keyword>
<dbReference type="AlphaFoldDB" id="A0A0B8N587"/>
<evidence type="ECO:0000256" key="1">
    <source>
        <dbReference type="SAM" id="MobiDB-lite"/>
    </source>
</evidence>
<gene>
    <name evidence="2" type="ORF">TCE0_038r12506</name>
</gene>
<reference evidence="3" key="1">
    <citation type="journal article" date="2015" name="Genome Announc.">
        <title>Draft genome sequence of Talaromyces cellulolyticus strain Y-94, a source of lignocellulosic biomass-degrading enzymes.</title>
        <authorList>
            <person name="Fujii T."/>
            <person name="Koike H."/>
            <person name="Sawayama S."/>
            <person name="Yano S."/>
            <person name="Inoue H."/>
        </authorList>
    </citation>
    <scope>NUCLEOTIDE SEQUENCE [LARGE SCALE GENOMIC DNA]</scope>
    <source>
        <strain evidence="3">Y-94</strain>
    </source>
</reference>
<sequence>MRKRSIQPTRDIEEEGDEYDTSETEEEEFQFQSEKRFPVFMISVIPPSHVRVYYACMNGSELPIRQTPTWSLEKRNDDLLDFSASCLLSSPVEEASA</sequence>